<gene>
    <name evidence="2" type="ORF">NGB36_20640</name>
</gene>
<name>A0ABT1Q2J8_9ACTN</name>
<comment type="caution">
    <text evidence="2">The sequence shown here is derived from an EMBL/GenBank/DDBJ whole genome shotgun (WGS) entry which is preliminary data.</text>
</comment>
<accession>A0ABT1Q2J8</accession>
<evidence type="ECO:0000256" key="1">
    <source>
        <dbReference type="SAM" id="MobiDB-lite"/>
    </source>
</evidence>
<evidence type="ECO:0000313" key="3">
    <source>
        <dbReference type="Proteomes" id="UP001057702"/>
    </source>
</evidence>
<dbReference type="EMBL" id="JANFNG010000017">
    <property type="protein sequence ID" value="MCQ4082942.1"/>
    <property type="molecule type" value="Genomic_DNA"/>
</dbReference>
<reference evidence="2" key="1">
    <citation type="submission" date="2022-06" db="EMBL/GenBank/DDBJ databases">
        <title>Draft genome sequence of Streptomyces sp. RB6PN25 isolated from peat swamp forest in Thailand.</title>
        <authorList>
            <person name="Duangmal K."/>
            <person name="Klaysubun C."/>
        </authorList>
    </citation>
    <scope>NUCLEOTIDE SEQUENCE</scope>
    <source>
        <strain evidence="2">RB6PN25</strain>
    </source>
</reference>
<evidence type="ECO:0008006" key="4">
    <source>
        <dbReference type="Google" id="ProtNLM"/>
    </source>
</evidence>
<evidence type="ECO:0000313" key="2">
    <source>
        <dbReference type="EMBL" id="MCQ4082942.1"/>
    </source>
</evidence>
<feature type="region of interest" description="Disordered" evidence="1">
    <location>
        <begin position="54"/>
        <end position="82"/>
    </location>
</feature>
<keyword evidence="3" id="KW-1185">Reference proteome</keyword>
<organism evidence="2 3">
    <name type="scientific">Streptomyces humicola</name>
    <dbReference type="NCBI Taxonomy" id="2953240"/>
    <lineage>
        <taxon>Bacteria</taxon>
        <taxon>Bacillati</taxon>
        <taxon>Actinomycetota</taxon>
        <taxon>Actinomycetes</taxon>
        <taxon>Kitasatosporales</taxon>
        <taxon>Streptomycetaceae</taxon>
        <taxon>Streptomyces</taxon>
    </lineage>
</organism>
<dbReference type="Gene3D" id="3.40.190.10">
    <property type="entry name" value="Periplasmic binding protein-like II"/>
    <property type="match status" value="2"/>
</dbReference>
<protein>
    <recommendedName>
        <fullName evidence="4">LysR substrate-binding domain-containing protein</fullName>
    </recommendedName>
</protein>
<sequence>MSTRGLVEIVAGRLDMAVVASWGTAPTLPPHISAHRLLHDPVVVALPDDHPHGRRCFARPPAVPGATARRIAGRDRGRSRRP</sequence>
<dbReference type="SUPFAM" id="SSF53850">
    <property type="entry name" value="Periplasmic binding protein-like II"/>
    <property type="match status" value="1"/>
</dbReference>
<dbReference type="Proteomes" id="UP001057702">
    <property type="component" value="Unassembled WGS sequence"/>
</dbReference>
<proteinExistence type="predicted"/>